<name>A0ABP0UFJ6_9BRYO</name>
<dbReference type="Proteomes" id="UP001497512">
    <property type="component" value="Chromosome 3"/>
</dbReference>
<keyword evidence="2" id="KW-1185">Reference proteome</keyword>
<dbReference type="EMBL" id="OZ019895">
    <property type="protein sequence ID" value="CAK9220160.1"/>
    <property type="molecule type" value="Genomic_DNA"/>
</dbReference>
<sequence length="67" mass="7400">MAVAGRRSVADNENRYAATEQEAQVLACSTSFLLGCSFRADHLPFVFLSSVKGLNADKRKVQYFSQV</sequence>
<gene>
    <name evidence="1" type="ORF">CSSPTR1EN2_LOCUS15229</name>
</gene>
<protein>
    <submittedName>
        <fullName evidence="1">Uncharacterized protein</fullName>
    </submittedName>
</protein>
<evidence type="ECO:0000313" key="2">
    <source>
        <dbReference type="Proteomes" id="UP001497512"/>
    </source>
</evidence>
<organism evidence="1 2">
    <name type="scientific">Sphagnum troendelagicum</name>
    <dbReference type="NCBI Taxonomy" id="128251"/>
    <lineage>
        <taxon>Eukaryota</taxon>
        <taxon>Viridiplantae</taxon>
        <taxon>Streptophyta</taxon>
        <taxon>Embryophyta</taxon>
        <taxon>Bryophyta</taxon>
        <taxon>Sphagnophytina</taxon>
        <taxon>Sphagnopsida</taxon>
        <taxon>Sphagnales</taxon>
        <taxon>Sphagnaceae</taxon>
        <taxon>Sphagnum</taxon>
    </lineage>
</organism>
<proteinExistence type="predicted"/>
<accession>A0ABP0UFJ6</accession>
<evidence type="ECO:0000313" key="1">
    <source>
        <dbReference type="EMBL" id="CAK9220160.1"/>
    </source>
</evidence>
<reference evidence="1" key="1">
    <citation type="submission" date="2024-02" db="EMBL/GenBank/DDBJ databases">
        <authorList>
            <consortium name="ELIXIR-Norway"/>
            <consortium name="Elixir Norway"/>
        </authorList>
    </citation>
    <scope>NUCLEOTIDE SEQUENCE</scope>
</reference>